<accession>X0UMU1</accession>
<evidence type="ECO:0000256" key="1">
    <source>
        <dbReference type="SAM" id="Phobius"/>
    </source>
</evidence>
<dbReference type="AlphaFoldDB" id="X0UMU1"/>
<keyword evidence="1" id="KW-1133">Transmembrane helix</keyword>
<sequence length="158" mass="16543">MGEEIMKTIDVAMIGVSAALYAIVGVLTNMGIVSPVVGVVKFWPAVIVPAIFAVLFGPWVGGIGAAIGIFVSDMVQPGHGIALLSLTAGSTSNFAMFFLIGWISKRNINWRNMVIALIVGSALLTGMIGYLFLINQLALEVVAMFLGALFVCVAIVIG</sequence>
<protein>
    <recommendedName>
        <fullName evidence="3">ECF transporter S component</fullName>
    </recommendedName>
</protein>
<dbReference type="EMBL" id="BARS01023054">
    <property type="protein sequence ID" value="GAG07074.1"/>
    <property type="molecule type" value="Genomic_DNA"/>
</dbReference>
<reference evidence="2" key="1">
    <citation type="journal article" date="2014" name="Front. Microbiol.">
        <title>High frequency of phylogenetically diverse reductive dehalogenase-homologous genes in deep subseafloor sedimentary metagenomes.</title>
        <authorList>
            <person name="Kawai M."/>
            <person name="Futagami T."/>
            <person name="Toyoda A."/>
            <person name="Takaki Y."/>
            <person name="Nishi S."/>
            <person name="Hori S."/>
            <person name="Arai W."/>
            <person name="Tsubouchi T."/>
            <person name="Morono Y."/>
            <person name="Uchiyama I."/>
            <person name="Ito T."/>
            <person name="Fujiyama A."/>
            <person name="Inagaki F."/>
            <person name="Takami H."/>
        </authorList>
    </citation>
    <scope>NUCLEOTIDE SEQUENCE</scope>
    <source>
        <strain evidence="2">Expedition CK06-06</strain>
    </source>
</reference>
<feature type="transmembrane region" description="Helical" evidence="1">
    <location>
        <begin position="139"/>
        <end position="157"/>
    </location>
</feature>
<evidence type="ECO:0000313" key="2">
    <source>
        <dbReference type="EMBL" id="GAG07074.1"/>
    </source>
</evidence>
<comment type="caution">
    <text evidence="2">The sequence shown here is derived from an EMBL/GenBank/DDBJ whole genome shotgun (WGS) entry which is preliminary data.</text>
</comment>
<evidence type="ECO:0008006" key="3">
    <source>
        <dbReference type="Google" id="ProtNLM"/>
    </source>
</evidence>
<feature type="transmembrane region" description="Helical" evidence="1">
    <location>
        <begin position="12"/>
        <end position="33"/>
    </location>
</feature>
<feature type="transmembrane region" description="Helical" evidence="1">
    <location>
        <begin position="114"/>
        <end position="133"/>
    </location>
</feature>
<organism evidence="2">
    <name type="scientific">marine sediment metagenome</name>
    <dbReference type="NCBI Taxonomy" id="412755"/>
    <lineage>
        <taxon>unclassified sequences</taxon>
        <taxon>metagenomes</taxon>
        <taxon>ecological metagenomes</taxon>
    </lineage>
</organism>
<proteinExistence type="predicted"/>
<feature type="non-terminal residue" evidence="2">
    <location>
        <position position="158"/>
    </location>
</feature>
<name>X0UMU1_9ZZZZ</name>
<dbReference type="Gene3D" id="1.10.1760.20">
    <property type="match status" value="1"/>
</dbReference>
<keyword evidence="1" id="KW-0472">Membrane</keyword>
<feature type="transmembrane region" description="Helical" evidence="1">
    <location>
        <begin position="45"/>
        <end position="69"/>
    </location>
</feature>
<feature type="transmembrane region" description="Helical" evidence="1">
    <location>
        <begin position="81"/>
        <end position="102"/>
    </location>
</feature>
<gene>
    <name evidence="2" type="ORF">S01H1_36758</name>
</gene>
<keyword evidence="1" id="KW-0812">Transmembrane</keyword>